<dbReference type="InterPro" id="IPR057666">
    <property type="entry name" value="DrpA_SLOG"/>
</dbReference>
<dbReference type="Proteomes" id="UP000018559">
    <property type="component" value="Unassembled WGS sequence"/>
</dbReference>
<accession>V7HVV5</accession>
<proteinExistence type="inferred from homology"/>
<evidence type="ECO:0000256" key="1">
    <source>
        <dbReference type="ARBA" id="ARBA00006525"/>
    </source>
</evidence>
<comment type="similarity">
    <text evidence="1">Belongs to the DprA/Smf family.</text>
</comment>
<name>V7HVV5_9LACO</name>
<dbReference type="PATRIC" id="fig|1392007.3.peg.830"/>
<evidence type="ECO:0000259" key="2">
    <source>
        <dbReference type="Pfam" id="PF02481"/>
    </source>
</evidence>
<dbReference type="Gene3D" id="3.40.50.450">
    <property type="match status" value="1"/>
</dbReference>
<organism evidence="3 4">
    <name type="scientific">Ligilactobacillus equi DPC 6820</name>
    <dbReference type="NCBI Taxonomy" id="1392007"/>
    <lineage>
        <taxon>Bacteria</taxon>
        <taxon>Bacillati</taxon>
        <taxon>Bacillota</taxon>
        <taxon>Bacilli</taxon>
        <taxon>Lactobacillales</taxon>
        <taxon>Lactobacillaceae</taxon>
        <taxon>Ligilactobacillus</taxon>
    </lineage>
</organism>
<sequence>MQVRDFLVRAHLSTGFNQVYMQRLVTFLKKTHQLPNQEEMELIISKMSSQKQVRFLTEFYGFESQKRLAENRQFAPFVTIFDDNYPTLLKESNQAPAVLFYRGNLSLTESFSLGVVGARQATSYGKQSLEELLPTVVAAKITTVSGLARGIDGLAHQITLDCGGQTIAVIGTGLDGYYPRQNARLQEMVAQKGLLLSEYGLGTPSLPYHFPQRNRIIAGLSQTLLVVEAQKRSGSLITANMAADDNRTVLAIPGQITTGNSDGCNELILAGAKPILSAKDILEEYQNW</sequence>
<dbReference type="AlphaFoldDB" id="V7HVV5"/>
<evidence type="ECO:0000313" key="3">
    <source>
        <dbReference type="EMBL" id="ETA74354.1"/>
    </source>
</evidence>
<protein>
    <submittedName>
        <fullName evidence="3">DNA processing protein</fullName>
    </submittedName>
</protein>
<dbReference type="Pfam" id="PF02481">
    <property type="entry name" value="DNA_processg_A"/>
    <property type="match status" value="1"/>
</dbReference>
<feature type="domain" description="Smf/DprA SLOG" evidence="2">
    <location>
        <begin position="77"/>
        <end position="285"/>
    </location>
</feature>
<dbReference type="RefSeq" id="WP_023859416.1">
    <property type="nucleotide sequence ID" value="NZ_AWWH01000092.1"/>
</dbReference>
<dbReference type="GO" id="GO:0009294">
    <property type="term" value="P:DNA-mediated transformation"/>
    <property type="evidence" value="ECO:0007669"/>
    <property type="project" value="InterPro"/>
</dbReference>
<dbReference type="NCBIfam" id="TIGR00732">
    <property type="entry name" value="dprA"/>
    <property type="match status" value="1"/>
</dbReference>
<dbReference type="PANTHER" id="PTHR43022:SF1">
    <property type="entry name" value="PROTEIN SMF"/>
    <property type="match status" value="1"/>
</dbReference>
<evidence type="ECO:0000313" key="4">
    <source>
        <dbReference type="Proteomes" id="UP000018559"/>
    </source>
</evidence>
<keyword evidence="4" id="KW-1185">Reference proteome</keyword>
<dbReference type="SUPFAM" id="SSF102405">
    <property type="entry name" value="MCP/YpsA-like"/>
    <property type="match status" value="1"/>
</dbReference>
<dbReference type="PANTHER" id="PTHR43022">
    <property type="entry name" value="PROTEIN SMF"/>
    <property type="match status" value="1"/>
</dbReference>
<comment type="caution">
    <text evidence="3">The sequence shown here is derived from an EMBL/GenBank/DDBJ whole genome shotgun (WGS) entry which is preliminary data.</text>
</comment>
<dbReference type="InterPro" id="IPR003488">
    <property type="entry name" value="DprA"/>
</dbReference>
<dbReference type="EMBL" id="AWWH01000092">
    <property type="protein sequence ID" value="ETA74354.1"/>
    <property type="molecule type" value="Genomic_DNA"/>
</dbReference>
<reference evidence="3 4" key="1">
    <citation type="journal article" date="2014" name="Genome Announc.">
        <title>The Genome of the Predominant Equine Lactobacillus Species, Lactobacillus equi, Is Reflective of Its Lifestyle Adaptations to an Herbivorous Host.</title>
        <authorList>
            <person name="O'Donnell M.M."/>
            <person name="Harris H.M."/>
            <person name="O'Toole P.W."/>
            <person name="Ross R.P."/>
        </authorList>
    </citation>
    <scope>NUCLEOTIDE SEQUENCE [LARGE SCALE GENOMIC DNA]</scope>
    <source>
        <strain evidence="3 4">DPC 6820</strain>
    </source>
</reference>
<gene>
    <name evidence="3" type="ORF">LEQ_2491c</name>
</gene>